<evidence type="ECO:0000313" key="1">
    <source>
        <dbReference type="EMBL" id="GAF02026.1"/>
    </source>
</evidence>
<dbReference type="Proteomes" id="UP000019402">
    <property type="component" value="Unassembled WGS sequence"/>
</dbReference>
<protein>
    <submittedName>
        <fullName evidence="1">Uncharacterized protein</fullName>
    </submittedName>
</protein>
<keyword evidence="2" id="KW-1185">Reference proteome</keyword>
<evidence type="ECO:0000313" key="2">
    <source>
        <dbReference type="Proteomes" id="UP000019402"/>
    </source>
</evidence>
<organism evidence="1 2">
    <name type="scientific">Saccharicrinis fermentans DSM 9555 = JCM 21142</name>
    <dbReference type="NCBI Taxonomy" id="869213"/>
    <lineage>
        <taxon>Bacteria</taxon>
        <taxon>Pseudomonadati</taxon>
        <taxon>Bacteroidota</taxon>
        <taxon>Bacteroidia</taxon>
        <taxon>Marinilabiliales</taxon>
        <taxon>Marinilabiliaceae</taxon>
        <taxon>Saccharicrinis</taxon>
    </lineage>
</organism>
<sequence>MPMVKISGEVLNPISSNFIKGKTLKSYVWDGGGFGLQAKKGKVYVVYPNGSASGTKRFFFFKNYPKITPGCEIVVPAKPYREPLPASAWIAMASALASLGVVVSNIQF</sequence>
<name>W7YC13_9BACT</name>
<dbReference type="EMBL" id="BAMD01000005">
    <property type="protein sequence ID" value="GAF02026.1"/>
    <property type="molecule type" value="Genomic_DNA"/>
</dbReference>
<dbReference type="Gene3D" id="3.10.560.10">
    <property type="entry name" value="Outer membrane lipoprotein wza domain like"/>
    <property type="match status" value="1"/>
</dbReference>
<gene>
    <name evidence="1" type="ORF">JCM21142_1651</name>
</gene>
<proteinExistence type="predicted"/>
<dbReference type="AlphaFoldDB" id="W7YC13"/>
<reference evidence="1 2" key="1">
    <citation type="journal article" date="2014" name="Genome Announc.">
        <title>Draft Genome Sequence of Cytophaga fermentans JCM 21142T, a Facultative Anaerobe Isolated from Marine Mud.</title>
        <authorList>
            <person name="Starns D."/>
            <person name="Oshima K."/>
            <person name="Suda W."/>
            <person name="Iino T."/>
            <person name="Yuki M."/>
            <person name="Inoue J."/>
            <person name="Kitamura K."/>
            <person name="Iida T."/>
            <person name="Darby A."/>
            <person name="Hattori M."/>
            <person name="Ohkuma M."/>
        </authorList>
    </citation>
    <scope>NUCLEOTIDE SEQUENCE [LARGE SCALE GENOMIC DNA]</scope>
    <source>
        <strain evidence="1 2">JCM 21142</strain>
    </source>
</reference>
<dbReference type="eggNOG" id="COG1596">
    <property type="taxonomic scope" value="Bacteria"/>
</dbReference>
<accession>W7YC13</accession>
<comment type="caution">
    <text evidence="1">The sequence shown here is derived from an EMBL/GenBank/DDBJ whole genome shotgun (WGS) entry which is preliminary data.</text>
</comment>